<keyword evidence="4" id="KW-1185">Reference proteome</keyword>
<dbReference type="Gene3D" id="1.10.510.10">
    <property type="entry name" value="Transferase(Phosphotransferase) domain 1"/>
    <property type="match status" value="1"/>
</dbReference>
<evidence type="ECO:0000313" key="4">
    <source>
        <dbReference type="Proteomes" id="UP000028073"/>
    </source>
</evidence>
<dbReference type="SUPFAM" id="SSF56112">
    <property type="entry name" value="Protein kinase-like (PK-like)"/>
    <property type="match status" value="1"/>
</dbReference>
<dbReference type="RefSeq" id="WP_034836950.1">
    <property type="nucleotide sequence ID" value="NZ_JOKH01000003.1"/>
</dbReference>
<organism evidence="3 4">
    <name type="scientific">Endozoicomonas numazuensis</name>
    <dbReference type="NCBI Taxonomy" id="1137799"/>
    <lineage>
        <taxon>Bacteria</taxon>
        <taxon>Pseudomonadati</taxon>
        <taxon>Pseudomonadota</taxon>
        <taxon>Gammaproteobacteria</taxon>
        <taxon>Oceanospirillales</taxon>
        <taxon>Endozoicomonadaceae</taxon>
        <taxon>Endozoicomonas</taxon>
    </lineage>
</organism>
<evidence type="ECO:0000313" key="3">
    <source>
        <dbReference type="EMBL" id="KEQ17098.1"/>
    </source>
</evidence>
<dbReference type="AlphaFoldDB" id="A0A081NF75"/>
<feature type="binding site" evidence="1">
    <location>
        <position position="74"/>
    </location>
    <ligand>
        <name>ATP</name>
        <dbReference type="ChEBI" id="CHEBI:30616"/>
    </ligand>
</feature>
<dbReference type="PROSITE" id="PS50011">
    <property type="entry name" value="PROTEIN_KINASE_DOM"/>
    <property type="match status" value="1"/>
</dbReference>
<feature type="domain" description="Protein kinase" evidence="2">
    <location>
        <begin position="46"/>
        <end position="290"/>
    </location>
</feature>
<name>A0A081NF75_9GAMM</name>
<dbReference type="Proteomes" id="UP000028073">
    <property type="component" value="Unassembled WGS sequence"/>
</dbReference>
<dbReference type="InterPro" id="IPR017441">
    <property type="entry name" value="Protein_kinase_ATP_BS"/>
</dbReference>
<comment type="caution">
    <text evidence="3">The sequence shown here is derived from an EMBL/GenBank/DDBJ whole genome shotgun (WGS) entry which is preliminary data.</text>
</comment>
<reference evidence="3 4" key="1">
    <citation type="submission" date="2014-06" db="EMBL/GenBank/DDBJ databases">
        <title>Whole Genome Sequences of Three Symbiotic Endozoicomonas Bacteria.</title>
        <authorList>
            <person name="Neave M.J."/>
            <person name="Apprill A."/>
            <person name="Voolstra C.R."/>
        </authorList>
    </citation>
    <scope>NUCLEOTIDE SEQUENCE [LARGE SCALE GENOMIC DNA]</scope>
    <source>
        <strain evidence="3 4">DSM 25634</strain>
    </source>
</reference>
<dbReference type="PROSITE" id="PS00107">
    <property type="entry name" value="PROTEIN_KINASE_ATP"/>
    <property type="match status" value="1"/>
</dbReference>
<accession>A0A081NF75</accession>
<dbReference type="GO" id="GO:0005524">
    <property type="term" value="F:ATP binding"/>
    <property type="evidence" value="ECO:0007669"/>
    <property type="project" value="UniProtKB-UniRule"/>
</dbReference>
<evidence type="ECO:0000256" key="1">
    <source>
        <dbReference type="PROSITE-ProRule" id="PRU10141"/>
    </source>
</evidence>
<sequence>MQQLEKVKHPPIQEQASSRAVNDCSKKCFHGFGTKVSEKKLCQPKFEFKALIGEGSYGKVHKALCERGCAVAIKSLKPDFKYLERELRNLRYLSESTHPNIIEYFGHFYELGDYHLVFELGDEDFDDFLDRIRSSLINEHLNNIIFQTLEILSYLSKMKIYHADFRFINMVYLRSSDAIKLIDFGYSKIDSDEGYADPLRDLSRLGSELGSLQLNMKHKVPNQEWFDASLRFIFASDVSSLLSDDSNWLIGITDQLKRIIALCAINDPSDRENVIGMRFGLTPRYRLDEL</sequence>
<gene>
    <name evidence="3" type="ORF">GZ78_14550</name>
</gene>
<keyword evidence="1" id="KW-0547">Nucleotide-binding</keyword>
<dbReference type="OrthoDB" id="10018327at2"/>
<dbReference type="PANTHER" id="PTHR24347">
    <property type="entry name" value="SERINE/THREONINE-PROTEIN KINASE"/>
    <property type="match status" value="1"/>
</dbReference>
<dbReference type="eggNOG" id="COG0515">
    <property type="taxonomic scope" value="Bacteria"/>
</dbReference>
<keyword evidence="1" id="KW-0067">ATP-binding</keyword>
<dbReference type="InterPro" id="IPR000719">
    <property type="entry name" value="Prot_kinase_dom"/>
</dbReference>
<dbReference type="STRING" id="1137799.GZ78_14550"/>
<evidence type="ECO:0000259" key="2">
    <source>
        <dbReference type="PROSITE" id="PS50011"/>
    </source>
</evidence>
<dbReference type="EMBL" id="JOKH01000003">
    <property type="protein sequence ID" value="KEQ17098.1"/>
    <property type="molecule type" value="Genomic_DNA"/>
</dbReference>
<dbReference type="Pfam" id="PF00069">
    <property type="entry name" value="Pkinase"/>
    <property type="match status" value="1"/>
</dbReference>
<protein>
    <recommendedName>
        <fullName evidence="2">Protein kinase domain-containing protein</fullName>
    </recommendedName>
</protein>
<dbReference type="GO" id="GO:0004672">
    <property type="term" value="F:protein kinase activity"/>
    <property type="evidence" value="ECO:0007669"/>
    <property type="project" value="InterPro"/>
</dbReference>
<proteinExistence type="predicted"/>
<dbReference type="InterPro" id="IPR011009">
    <property type="entry name" value="Kinase-like_dom_sf"/>
</dbReference>